<feature type="domain" description="Fibronectin type-III" evidence="11">
    <location>
        <begin position="2770"/>
        <end position="2868"/>
    </location>
</feature>
<dbReference type="InterPro" id="IPR003644">
    <property type="entry name" value="Calx_beta"/>
</dbReference>
<dbReference type="InterPro" id="IPR036116">
    <property type="entry name" value="FN3_sf"/>
</dbReference>
<dbReference type="Gene3D" id="2.160.20.20">
    <property type="match status" value="1"/>
</dbReference>
<evidence type="ECO:0000313" key="12">
    <source>
        <dbReference type="EMBL" id="ETW01695.1"/>
    </source>
</evidence>
<keyword evidence="1 8" id="KW-0732">Signal</keyword>
<feature type="domain" description="Fibronectin type-III" evidence="11">
    <location>
        <begin position="3149"/>
        <end position="3240"/>
    </location>
</feature>
<dbReference type="InterPro" id="IPR038081">
    <property type="entry name" value="CalX-like_sf"/>
</dbReference>
<dbReference type="STRING" id="157072.A0A024U643"/>
<dbReference type="SMART" id="SM00060">
    <property type="entry name" value="FN3"/>
    <property type="match status" value="36"/>
</dbReference>
<name>A0A024U643_9STRA</name>
<keyword evidence="7" id="KW-1133">Transmembrane helix</keyword>
<dbReference type="InterPro" id="IPR006626">
    <property type="entry name" value="PbH1"/>
</dbReference>
<dbReference type="VEuPathDB" id="FungiDB:H310_06311"/>
<feature type="domain" description="Fibronectin type-III" evidence="11">
    <location>
        <begin position="3688"/>
        <end position="3791"/>
    </location>
</feature>
<comment type="caution">
    <text evidence="5">Lacks conserved residue(s) required for the propagation of feature annotation.</text>
</comment>
<feature type="domain" description="Fibronectin type-III" evidence="11">
    <location>
        <begin position="2869"/>
        <end position="2957"/>
    </location>
</feature>
<dbReference type="PANTHER" id="PTHR13817">
    <property type="entry name" value="TITIN"/>
    <property type="match status" value="1"/>
</dbReference>
<dbReference type="GO" id="GO:0016020">
    <property type="term" value="C:membrane"/>
    <property type="evidence" value="ECO:0007669"/>
    <property type="project" value="InterPro"/>
</dbReference>
<accession>A0A024U643</accession>
<feature type="transmembrane region" description="Helical" evidence="7">
    <location>
        <begin position="6545"/>
        <end position="6565"/>
    </location>
</feature>
<feature type="domain" description="Fibronectin type-III" evidence="11">
    <location>
        <begin position="1924"/>
        <end position="2017"/>
    </location>
</feature>
<dbReference type="InterPro" id="IPR003961">
    <property type="entry name" value="FN3_dom"/>
</dbReference>
<feature type="transmembrane region" description="Helical" evidence="7">
    <location>
        <begin position="6415"/>
        <end position="6437"/>
    </location>
</feature>
<dbReference type="EMBL" id="KI913962">
    <property type="protein sequence ID" value="ETW01695.1"/>
    <property type="molecule type" value="Genomic_DNA"/>
</dbReference>
<dbReference type="RefSeq" id="XP_008869543.1">
    <property type="nucleotide sequence ID" value="XM_008871321.1"/>
</dbReference>
<feature type="domain" description="Fibronectin type-III" evidence="11">
    <location>
        <begin position="2023"/>
        <end position="2114"/>
    </location>
</feature>
<feature type="domain" description="Fibronectin type-III" evidence="11">
    <location>
        <begin position="2448"/>
        <end position="2540"/>
    </location>
</feature>
<feature type="transmembrane region" description="Helical" evidence="7">
    <location>
        <begin position="6765"/>
        <end position="6792"/>
    </location>
</feature>
<feature type="domain" description="Fibronectin type-III" evidence="11">
    <location>
        <begin position="3587"/>
        <end position="3683"/>
    </location>
</feature>
<feature type="domain" description="Fibronectin type-III" evidence="11">
    <location>
        <begin position="3859"/>
        <end position="3970"/>
    </location>
</feature>
<organism evidence="12">
    <name type="scientific">Aphanomyces invadans</name>
    <dbReference type="NCBI Taxonomy" id="157072"/>
    <lineage>
        <taxon>Eukaryota</taxon>
        <taxon>Sar</taxon>
        <taxon>Stramenopiles</taxon>
        <taxon>Oomycota</taxon>
        <taxon>Saprolegniomycetes</taxon>
        <taxon>Saprolegniales</taxon>
        <taxon>Verrucalvaceae</taxon>
        <taxon>Aphanomyces</taxon>
    </lineage>
</organism>
<feature type="domain" description="Fibronectin type-III" evidence="11">
    <location>
        <begin position="2541"/>
        <end position="2641"/>
    </location>
</feature>
<feature type="domain" description="Fibronectin type-III" evidence="11">
    <location>
        <begin position="4376"/>
        <end position="4470"/>
    </location>
</feature>
<feature type="disulfide bond" evidence="5">
    <location>
        <begin position="4698"/>
        <end position="4707"/>
    </location>
</feature>
<keyword evidence="2" id="KW-0677">Repeat</keyword>
<dbReference type="SMART" id="SM00237">
    <property type="entry name" value="Calx_beta"/>
    <property type="match status" value="1"/>
</dbReference>
<feature type="domain" description="Fibronectin type-III" evidence="11">
    <location>
        <begin position="3056"/>
        <end position="3147"/>
    </location>
</feature>
<dbReference type="PROSITE" id="PS01186">
    <property type="entry name" value="EGF_2"/>
    <property type="match status" value="1"/>
</dbReference>
<evidence type="ECO:0000256" key="2">
    <source>
        <dbReference type="ARBA" id="ARBA00022737"/>
    </source>
</evidence>
<evidence type="ECO:0000256" key="4">
    <source>
        <dbReference type="ARBA" id="ARBA00023157"/>
    </source>
</evidence>
<gene>
    <name evidence="12" type="ORF">H310_06311</name>
</gene>
<dbReference type="InterPro" id="IPR000859">
    <property type="entry name" value="CUB_dom"/>
</dbReference>
<evidence type="ECO:0000256" key="1">
    <source>
        <dbReference type="ARBA" id="ARBA00022729"/>
    </source>
</evidence>
<feature type="domain" description="Fibronectin type-III" evidence="11">
    <location>
        <begin position="2646"/>
        <end position="2765"/>
    </location>
</feature>
<dbReference type="PROSITE" id="PS50853">
    <property type="entry name" value="FN3"/>
    <property type="match status" value="31"/>
</dbReference>
<evidence type="ECO:0000259" key="9">
    <source>
        <dbReference type="PROSITE" id="PS01180"/>
    </source>
</evidence>
<dbReference type="SUPFAM" id="SSF141072">
    <property type="entry name" value="CalX-like"/>
    <property type="match status" value="4"/>
</dbReference>
<dbReference type="CDD" id="cd00054">
    <property type="entry name" value="EGF_CA"/>
    <property type="match status" value="1"/>
</dbReference>
<feature type="transmembrane region" description="Helical" evidence="7">
    <location>
        <begin position="6859"/>
        <end position="6880"/>
    </location>
</feature>
<evidence type="ECO:0000256" key="7">
    <source>
        <dbReference type="SAM" id="Phobius"/>
    </source>
</evidence>
<feature type="chain" id="PRO_5001534968" description="Protein-tyrosine-phosphatase" evidence="8">
    <location>
        <begin position="32"/>
        <end position="7086"/>
    </location>
</feature>
<feature type="transmembrane region" description="Helical" evidence="7">
    <location>
        <begin position="6721"/>
        <end position="6738"/>
    </location>
</feature>
<keyword evidence="5" id="KW-0245">EGF-like domain</keyword>
<keyword evidence="7" id="KW-0472">Membrane</keyword>
<keyword evidence="3" id="KW-0106">Calcium</keyword>
<evidence type="ECO:0000256" key="8">
    <source>
        <dbReference type="SAM" id="SignalP"/>
    </source>
</evidence>
<evidence type="ECO:0000259" key="10">
    <source>
        <dbReference type="PROSITE" id="PS50026"/>
    </source>
</evidence>
<dbReference type="CDD" id="cd00041">
    <property type="entry name" value="CUB"/>
    <property type="match status" value="1"/>
</dbReference>
<evidence type="ECO:0000256" key="5">
    <source>
        <dbReference type="PROSITE-ProRule" id="PRU00076"/>
    </source>
</evidence>
<feature type="domain" description="CUB" evidence="9">
    <location>
        <begin position="4551"/>
        <end position="4664"/>
    </location>
</feature>
<feature type="domain" description="Fibronectin type-III" evidence="11">
    <location>
        <begin position="4168"/>
        <end position="4277"/>
    </location>
</feature>
<feature type="domain" description="Fibronectin type-III" evidence="11">
    <location>
        <begin position="3488"/>
        <end position="3582"/>
    </location>
</feature>
<dbReference type="InterPro" id="IPR013783">
    <property type="entry name" value="Ig-like_fold"/>
</dbReference>
<feature type="domain" description="Fibronectin type-III" evidence="11">
    <location>
        <begin position="692"/>
        <end position="784"/>
    </location>
</feature>
<dbReference type="GeneID" id="20083361"/>
<feature type="region of interest" description="Disordered" evidence="6">
    <location>
        <begin position="4256"/>
        <end position="4281"/>
    </location>
</feature>
<proteinExistence type="predicted"/>
<feature type="domain" description="Fibronectin type-III" evidence="11">
    <location>
        <begin position="4069"/>
        <end position="4163"/>
    </location>
</feature>
<dbReference type="InterPro" id="IPR035914">
    <property type="entry name" value="Sperma_CUB_dom_sf"/>
</dbReference>
<feature type="domain" description="Fibronectin type-III" evidence="11">
    <location>
        <begin position="2959"/>
        <end position="3054"/>
    </location>
</feature>
<dbReference type="InterPro" id="IPR000742">
    <property type="entry name" value="EGF"/>
</dbReference>
<evidence type="ECO:0008006" key="13">
    <source>
        <dbReference type="Google" id="ProtNLM"/>
    </source>
</evidence>
<feature type="transmembrane region" description="Helical" evidence="7">
    <location>
        <begin position="6961"/>
        <end position="6984"/>
    </location>
</feature>
<feature type="transmembrane region" description="Helical" evidence="7">
    <location>
        <begin position="6900"/>
        <end position="6918"/>
    </location>
</feature>
<feature type="domain" description="Fibronectin type-III" evidence="11">
    <location>
        <begin position="1736"/>
        <end position="1825"/>
    </location>
</feature>
<feature type="domain" description="Fibronectin type-III" evidence="11">
    <location>
        <begin position="1233"/>
        <end position="1333"/>
    </location>
</feature>
<dbReference type="SMART" id="SM00710">
    <property type="entry name" value="PbH1"/>
    <property type="match status" value="22"/>
</dbReference>
<dbReference type="InterPro" id="IPR012332">
    <property type="entry name" value="Autotransporter_pectin_lyase_C"/>
</dbReference>
<keyword evidence="4 5" id="KW-1015">Disulfide bond</keyword>
<dbReference type="GO" id="GO:0007154">
    <property type="term" value="P:cell communication"/>
    <property type="evidence" value="ECO:0007669"/>
    <property type="project" value="InterPro"/>
</dbReference>
<dbReference type="SUPFAM" id="SSF51126">
    <property type="entry name" value="Pectin lyase-like"/>
    <property type="match status" value="4"/>
</dbReference>
<feature type="domain" description="Fibronectin type-III" evidence="11">
    <location>
        <begin position="389"/>
        <end position="489"/>
    </location>
</feature>
<keyword evidence="7" id="KW-0812">Transmembrane</keyword>
<feature type="transmembrane region" description="Helical" evidence="7">
    <location>
        <begin position="6577"/>
        <end position="6602"/>
    </location>
</feature>
<dbReference type="Gene3D" id="2.60.40.2030">
    <property type="match status" value="4"/>
</dbReference>
<dbReference type="PROSITE" id="PS50026">
    <property type="entry name" value="EGF_3"/>
    <property type="match status" value="1"/>
</dbReference>
<dbReference type="Pfam" id="PF03160">
    <property type="entry name" value="Calx-beta"/>
    <property type="match status" value="2"/>
</dbReference>
<feature type="domain" description="Fibronectin type-III" evidence="11">
    <location>
        <begin position="883"/>
        <end position="978"/>
    </location>
</feature>
<protein>
    <recommendedName>
        <fullName evidence="13">Protein-tyrosine-phosphatase</fullName>
    </recommendedName>
</protein>
<evidence type="ECO:0000256" key="6">
    <source>
        <dbReference type="SAM" id="MobiDB-lite"/>
    </source>
</evidence>
<dbReference type="PROSITE" id="PS00022">
    <property type="entry name" value="EGF_1"/>
    <property type="match status" value="1"/>
</dbReference>
<dbReference type="Pfam" id="PF00041">
    <property type="entry name" value="fn3"/>
    <property type="match status" value="11"/>
</dbReference>
<dbReference type="Gene3D" id="2.60.40.10">
    <property type="entry name" value="Immunoglobulins"/>
    <property type="match status" value="30"/>
</dbReference>
<dbReference type="Gene3D" id="2.60.120.290">
    <property type="entry name" value="Spermadhesin, CUB domain"/>
    <property type="match status" value="1"/>
</dbReference>
<dbReference type="CDD" id="cd00063">
    <property type="entry name" value="FN3"/>
    <property type="match status" value="22"/>
</dbReference>
<dbReference type="SUPFAM" id="SSF49854">
    <property type="entry name" value="Spermadhesin, CUB domain"/>
    <property type="match status" value="1"/>
</dbReference>
<feature type="domain" description="Fibronectin type-III" evidence="11">
    <location>
        <begin position="279"/>
        <end position="384"/>
    </location>
</feature>
<feature type="domain" description="Fibronectin type-III" evidence="11">
    <location>
        <begin position="1531"/>
        <end position="1640"/>
    </location>
</feature>
<evidence type="ECO:0000256" key="3">
    <source>
        <dbReference type="ARBA" id="ARBA00022837"/>
    </source>
</evidence>
<evidence type="ECO:0000259" key="11">
    <source>
        <dbReference type="PROSITE" id="PS50853"/>
    </source>
</evidence>
<dbReference type="SUPFAM" id="SSF49265">
    <property type="entry name" value="Fibronectin type III"/>
    <property type="match status" value="18"/>
</dbReference>
<feature type="domain" description="Fibronectin type-III" evidence="11">
    <location>
        <begin position="1434"/>
        <end position="1530"/>
    </location>
</feature>
<dbReference type="OrthoDB" id="75921at2759"/>
<feature type="transmembrane region" description="Helical" evidence="7">
    <location>
        <begin position="6930"/>
        <end position="6949"/>
    </location>
</feature>
<sequence>MGHRELIGRICHQVCALLLLVLLCLDHHCCAGRDNADSLDFLTSPAGRASIDKTIATRFLQSNEGLLNYSDPSQFPTATQMALVRRTGGSLHFHWFKPLSTTHVLYANGNVVDYISAYQTEFKLGGLIANTSYFLVLTDMSAPDGDSTQVLIASAMQPDTPDPPTSLEVIAVHASFADIEMDLPVNTGGVPLSIWLNCSVTNEFDEYSFAFNVTERTMPSEGNTGNDDVSKRVGGRLTGLNATTMYFVSCAVQNVAGFASPTSGSSIAFTTGAITQPSRCTAPRLQNITGGSITLGFDPPSDTGGSRILHYRVYAAVNNSILFDEVAITPVPTITLYELESGVPFTTDTVYEFRVVAENVAGMCFPPGDTSFLSESLGVTFPAPSLPPAILPPYVMQAGASTLALQVVLPDDMYGTSTVWGYVVQWNTPFDAPNTFPRATYVPLADFNSYQFVLRQLHASTSYNVRVSLFTELGYTVFSRAITASTGPGTLPDSPRSVSVTRTGSTFADIEWAIPHETGGGRVVGYKVYIVAVMLDDTPFQPSELVYLNMSEGTVQTQITGLVPLTSYNGSIVVRNEFDLYSTVVESFAFTTSSASAPWTPQRMFVIAATGGMLQFTWSPPANEGGAGKVTYFVEHSKDGKTSTLCTNTTTSCRAFGLSFSTAYIVSVRAQNDLGSSPPTSLQSFSTTLPTPPSPIRVLSAVTKSSGSVLLQWVAPQDLGGVAAASYRIERNGTYLGTTSSLTFTDCIGVLAGQLYVYTVFAETLYGRGPPSFARARTGTVQPPGPPTVSLAVAKSRSAVIAYQPSCDTGGSMTVQGSYTWQIVPTFTPIDAPALLAPMASNFTLMGLEPGRRYRVMVWTSTGGGMSTTTALDLFTHSGIPPSPGHVSLSRASSSDLEFTVWPPRDFPDDFVDIVLTITNVVNKSVSWRVLSNVAVTTPQIVVVPDLSAGTMYAVQWTAQTAMGSSSSMTASFATLPAQPGYVAFQDTSLTVTNGTANVLLSLSRWNGTQGNLLVTLAFTCVPTMFPTCTCTDNCVCDFSSTPPKSSPVVPSVVMSPTTHAKSILLRTWNSAVVDQVPHVLNVTLTTNSSMPGPNTSCVVSLYGNAGNISTASPNFTIVDTVGAFQIPLVRRNGLSGYVEVIVTKVTRIEYQQTWPVPNASIPFDWPSSLVLAPRQENASFGLFGISPSVSYMPFGQQYLLQFETNATWPRPTFQVVVTLIDDPLVMKAPLAVPNDILLLQRATGSLLSLRWQRLTYPPGVVYRYNAEISGPYNSIVVDPRSMTWSLVVVDVPLVDFYNLVPQSLYFVRVSATNNASVGPSTTAYPFWTTPPGPASPPLDLAVSRVTGGSMIVAWRPPLDTSGIAVESYLIKVYIESSLVSSSTTNASNTSLVISNLMASTLYTVSVGANTKFPAAWFTSISQSTVIGGTIPTAPLPPLLQQVTGGSFTLLIVPSDDNGGYGLTKYTLFISPGGKNNFTIACMASTPSCTVNRLTPTTTYDVYATTMNPVGTSAPGPVTTVRTIAMTVPSPPLNVQLVEVTSTVALIQWVPPVDFGGTALLTGYQVQRQKFIPELNVWSPSEVAQTMPLDGVATQAKVINLSTMTLYMFSVVALNPVSACVSSDAYNSSGPLLVRTTVPTRAEPPTNVVFSGKSGSSLSLTWTRPFDDGGAPISGYAVYTPNGDRLAVVNGTSFTQFGLNANTTYSFWITTITSQGESAPSNIATSKTTLVSAPSAPRNIVQVNVTGGMVTLQWDFPADDGGGAIFGYNLYRNGALLASLPLVQSYVDRNGLQMNQKYVYALAAINAFCEGSQTTITAITNSVPGVPQMPLLTVSALTGGMVIVRTTLPSDMGGAPFQSTRLQLLDSDSQLMQEIDSVDLLDTPFYGLHSFTRYILQGQITTTGGVSALASIPVITTNITVPSPPSAPIVKSATGGSIQLSLFQALDQGGENATMILSHKWIGSDMFERVPFQVAGTRVVTVSGLNANRSHQFWTTSFNSAGESFPSPSIMASTTDLSLPEQVPDTIQIVSKSYRSLTTAWTPILDNGGDSVNHLSYNICVTSSTHTRCIATTEPAATINDLTAETSYTLQVQAINSVGGGPWSVVSSVTTDDAVPGVLQFVAQSVQVLENSTTIVLVVSRTSGTANTISCTIAATSGSAVATTNYVFPDTTSLTFVDGETAQEITIQIVNNEVVDPPRFFDVALTGMTSETGALGTNQTCRVTILDDGDAGQVSFRNTSFTIFESQSNAVLELRRTPTRTSGTLTIQASFRQAQTAVAFLTSVVSFADGQTAVNLTLVPIRDELYNYPFRTALVDIAIAAESAGAVESPSSTTVFILDDVDVAAPDDAGIVPIQVSTSGGFITVQVPPPRHVGGWNQSLVSYRVNMTNAMGQVVSSLAQHTLVFSFGGLNFSTLYTFQSAVMNRAGLLSMGSGTVDLSTGPMSLPSPPTNVRAVGATGGSIDVCWALPQDSGGIPITGYQIEYLGAIVFNGTTPCAHISNLGLQANASYSFNFYATNFVGVGPPVTVALPTATNATLPAELGPPSSVVQGGGDSLVVQFRPPGDTGGIDILRYLIYINTTNTTDQTTTTSIFTEYMVNSTGRVALTGLSSNTLYIVKYTAWNALGGSSMSSTYQYTTGPPTIPSEPRNLRLDRTMPTTGACIPLIWDTPESTGGLPLAEYHIYVTKFSSSNDGEAVPLTNATQNLTFAKVFVGPATTTSTIVCGFDQRTSYVFKALAYNAESFCSGGTNDMPFSQLLLATTSNASVPSRPDPPQVVASTGGMITLAWSLPRDTGGAPLRRFDVYLIASNGSMLVQRVTGTVLAQTCDVTGLDELKTYEFQLTAANDIGVSAPSLSVLGRTTTVTSPSKPLNMMLVSPSGGSILASWQAPQDTGGRPIVSYFVYRDSVKIGDSYGTTTFLDQSNLMADSAYSYFVIAYTSVSYGRQSDTFVARTSSGSLPGLCTNITAEATGGSLSVAWLPPQNSGGLPIVSYTAALFQSKRQVALTTTAKPAVIFNLLQNGTTYLFIVNATNAIGSSAAAHAMLTTTTSTAPGAPPSAPLAISIFGGNATLSLDLSPDTGGETTNLSYVVFLNDRLVVTVPSFGTRATATIYGLVANTTYRLTYACSNIVGLSTTSPTLLLRTAVVNAPGFMQVPSVRSTTSRTIMLDWIPPADTGGSTVLRYEIDVAGTSWVFANVTSGLVMSLQPESTYSCRIRAVSMTGGLTGPWSAFVQIATAPASAGKFTFGTASSSVLKNASTFTLPIYRVQGSVGAVRVTLTTSNNSLIGTQFVLDPANPTATRRTIAFDDGTVQVNVVLKILNDGVYTAEGVSILLRLVEPMNFAALSTDFNSTTLVLQDAGAAGQINFVSTSAAILESASTLILPLSRIGGTSSIVQVLVRVVPNTHGASPAAIGVDYRLPTTPIIRFDDGDATANVSVIIRNNNFYSFPPLGFTLQLVVFSGGAIIGANSTVAVTLLDDGDVSPPSPPGPPTVVSVTGGSVELALVAPVNKGYKDAEITQFQAVVTNTTSTIVDAGGGTRRVGGLLANTKYELSVQAANDAFTPTKFGGTSPTVVFTTGAPSMNGPPSSLQLVYRTGGSLKLTWSIPLDTGGVPILRYRVKWTDELGVAKTGETLNSTYSIFQLRSNSSYIVQVQCNNGVPNSLTQGWGPYSAPELFQTSDTTLPGPPTQVVADPVRSGGSVSMTWNSPLDTGGQDIAQYLVVMKLANESNFHVAPNQVAIDSTRIKVSGLYANTMYNFRVMAQNTMGDVVLPGAFNISNKALSITSSADVGMSWIRPGAAIMIENFYFTVGRGVTKNVIPVTTSHMFATVTNAIGMLVGEASSAINITTAYPTLPETPEAPVISRVTGGAAFGYFVSPVDTGGVRVLGFKVYFTDVATNKVVEAVSTNDEDASPVVGQPLARNESFQITGLEPLRTYQLRGLALSSFSSCTNELAPTSPTVEFQTSKATIPDPPVSLVVVLATGAGFKFSWSPPADTGGVNITQYTLQMFNESIQEWATEYSNASTTCRVAKLATKTSYRWRLQAANSVGISDFSSVWTYSTSVVSPPGPCRSPIQMASTGGMISVSWDPPDDNGGSDVTSYILEYSDSAAGPSQRIVTKPTSTNIYGLRALTTYTVKVMAVNRIGAGEAGIEGTMSTGRPSPPNVPDPPVITESSGGALVISMKPPLDIGGVDPATLFYEIYANGYVVLNISYLQLVEQTNSESNQRRLQASQGSGVTVGGLDSNKKYRISVAASSPAGSSPKSVQNEMSTSAPTVPGIPNAPTVIQANGGSLVVGWTSPADEGGASVSSFQLFNLASPSTPVCQGLIWQCIVTGLLSNSAYEFVVVAQNSIGLSPQSAILKAKTTLISTLGPPQRVRLVSLAANGQVATIAWSPPQDTGGLTLSGYTCTAEKASDHSHVSVTVATTEAQLSLLSPGATYTVTCTTTNIQFDTSAASGSITFTTPPGNGSPVVPIISCVSRSSVSLIWEPIADARSYALYRNGVSVYTGPATAFWDGGLAASTSYSYELSYTTSSQVESSKATATVSTGSSTTPTCASQTGYIYQGRYPNSWRHSWMIAPASGVFSSILLEFTRFDIECDHDVVTVEYAPYDGSSVLWSGGCMRATSFSLYSTKANAPVKITIASDMSVQREGFELYYKVDTDPPSSVVPSCPRAIGRNVCSNHGVCTPTGECKCNLGFTGEDCSNYIVCCTDPSVCHDQVCDSRPQDVILVSTTTGDDVEGTGEMMDAGDVRGTAAKPFATLTKALSVATNASVILMYPGVYKAAGDCSLSFTQQNVDIRGFMGSDYVVLECSSSGMTMSASNASIHGMTVQSIASTTPGAAFNVQRSFLSLTDVWVRNCRSDVQGGGIYADESVITFARSSVSNCSGSQGGGVYAANSRLSMHATRVTANQATNGGGIFVSGVSDVRGNGAIIADNQASNTGGGVVAHGVVYLTGMTITANTAMFGAGATLSGQVQLEHAALDANHASQCGGGLYTQAALDLTSNDVMVSNNAAVVSGGGLYVHNTTLSVVSVTSVFQHNQARDGGGIYLHASNVSLDGVMLTAGNATTGRGGGIATLSSDVLITRSSVDGNFARVGGGVSAISDSKVTLVDVNVVNNMARFGGGISVDTSVVVGGVVQENVATEGGGGILLKDGSIRGAQIRSCDTLGHGGGLYVSPSTFNSITDIQVTDSASSGNGGGMYCENTSVALFNVHFIGNNASQHGGGLFLSTTTVTGRCHAANCSAALSGGGVSIVGTVGIDAVDIETSQASIGGGFSAMDSTFVVHRSNIVANAAATHGGGAYIRDCQGVVDNWDLRSNTAGINGGGLIIITSNVLHNNLMVVENQANNFAGGMYIDGSSLVPKAPGAVSTVHRNRAYNGGNVGVTGPSELVSFTVGGGLAVDGGGMYLIDSTSQLEDLAITGNHALNNGGGMFIKMSTATLSSTLVKENSAVYGGGIALSNANVYHANVSVILNQAGSSGGLHMGGTSSFHSRAESTISQNDVCMTMCGFGGNIGVYEFSNASISGVVVSNGTSNYGGGLFVFFGGNAVMTNVAFRNNVAAFGGAYSAYQRTNTSFENCSIEENTATTSGGAVFVPYPVSWSESSTISMVDCHFVRNIAQQGIGGAIYIDNVYFTAERTRVEANHAIGNDGGGLYAMGESTVSLMNCQFLQNFVLPGYSGGGISAVGKSTITVSDSLFEGPILSDEDTMAKGGLIFISQERTKVVLLRTRLQVGHANFGGGVYISDGHLDLTDSTIDSCKALQFGGALHLTSSASAVLTNASVVSSDAMFNGGGIYVEAQSVVTAVSSTIEDNYADDQGGGIFVAIGKGNACVLQDCIVRRNIASGLGSALFASRDSQVTVSNTRFEGNGGVTFYGYSEGGPVYFDSSYGTLTDTIFVGNIASNGGALQIQNTAQVQMERCLFTENTALISGGAIYQRNGNLNAQDTSFDFNRAPSGGAVYMEETARSAWTNVSFSNNNADVGGGAYIGGASTVFYTGGIVASNRASIGGGIFASEDSILHASNLQGRANIAQHSGGAFYLNDTVNVQHTDLEFESNDAPLGRDIFWRYKQTSPSYACSRNCRFDTSRGPSIATDPMNIEMGWWPAYATSGVPMTTSKLDNTTLEWDNSTNTSVPWPTIVVVDFYGHRSILDQSTVCRVYKKVSEQVKIMFLPNSQVVSTSGFVTFQDAEVQTDPKEAPFEMEVECRLYNHLTRTLDLSIKVQPCDPGYMLQTQKCVQCAQGTFSLDGLTCHPCPLGANCETIQTVGTGQLTSGVAFPSTQQGYFLADAPPTSLEKLCDIATYFPSGDPCPGGTELDRLDRMRRCMNNTDFKLHWDENRIFTCSSGFMFYACPVTEACKGSISKSELEHVGRVCQIGYTSPLCGSCDRNYQKMQDGTCVPCDEVSRNAFYGYVTIPILMIMAGLYAIAMYLHHDTDNVLMAQARAATENREFQTKPSESKLMNLEAAVHRVRKALRRTWKRLVTKAAPKKKLPNNLFGIEQIKLPTLDFSPEKFKILLSFFQIFSNLKDTYQISWPQDVAYFMAFVSKFNFDFMSVPHLDCMIDFSFYGNFRLTLATAAISFALLHVTYRWGVFVYKRKLHKIPRHCTLCGLPNTAISTETRVSAIRQFAMEIERDKNQSKIKKLFSRFLLSIEKDEVKNAMPTYLSNHIKCPTTERVTDPVLRQKILHTNIQLWQARVKLRLNFRTYTDKCMKIFFWLALFMYPAVSQKILNMFNCTQVGQGSFLVADMTLSCTDGYWYSHAIVAVIGLVVWVFGVPFYCWSILFQERMAGVRIRMRMLKDNKHEELRQKWIAKMKADYKATGRYWHTNYDAFANMLLHEYMKKRNMELPSTIARVGFIYAAYKDSFWFFEIVDLIRKLLLNGVLSFADRGSVNQIVIGMIIIFAYMAIILAMQPYKNRSNTLVASMAQLQLFVTLFAGLLIKMNVGKAQSLDMATVSGVIIITNIAAISVTLLEAIREKYLERKKYKLIRLRKYQNDLRYHVQRLWWRAMSYAMTEVYLDRKQVDSDVQPSFRVVLELARRQKATSTVPAADQDDGMPTIALDEVAVAETSEVDSTSA</sequence>
<feature type="domain" description="Fibronectin type-III" evidence="11">
    <location>
        <begin position="1644"/>
        <end position="1732"/>
    </location>
</feature>
<dbReference type="PROSITE" id="PS01180">
    <property type="entry name" value="CUB"/>
    <property type="match status" value="1"/>
</dbReference>
<dbReference type="InterPro" id="IPR011050">
    <property type="entry name" value="Pectin_lyase_fold/virulence"/>
</dbReference>
<feature type="domain" description="EGF-like" evidence="10">
    <location>
        <begin position="4671"/>
        <end position="4708"/>
    </location>
</feature>
<feature type="domain" description="Fibronectin type-III" evidence="11">
    <location>
        <begin position="1337"/>
        <end position="1433"/>
    </location>
</feature>
<feature type="signal peptide" evidence="8">
    <location>
        <begin position="1"/>
        <end position="31"/>
    </location>
</feature>
<dbReference type="PANTHER" id="PTHR13817:SF73">
    <property type="entry name" value="FIBRONECTIN TYPE-III DOMAIN-CONTAINING PROTEIN"/>
    <property type="match status" value="1"/>
</dbReference>
<feature type="domain" description="Fibronectin type-III" evidence="11">
    <location>
        <begin position="600"/>
        <end position="691"/>
    </location>
</feature>
<feature type="domain" description="Fibronectin type-III" evidence="11">
    <location>
        <begin position="3975"/>
        <end position="4067"/>
    </location>
</feature>
<dbReference type="InterPro" id="IPR050964">
    <property type="entry name" value="Striated_Muscle_Regulatory"/>
</dbReference>
<dbReference type="Gene3D" id="2.10.25.10">
    <property type="entry name" value="Laminin"/>
    <property type="match status" value="1"/>
</dbReference>
<reference evidence="12" key="1">
    <citation type="submission" date="2013-12" db="EMBL/GenBank/DDBJ databases">
        <title>The Genome Sequence of Aphanomyces invadans NJM9701.</title>
        <authorList>
            <consortium name="The Broad Institute Genomics Platform"/>
            <person name="Russ C."/>
            <person name="Tyler B."/>
            <person name="van West P."/>
            <person name="Dieguez-Uribeondo J."/>
            <person name="Young S.K."/>
            <person name="Zeng Q."/>
            <person name="Gargeya S."/>
            <person name="Fitzgerald M."/>
            <person name="Abouelleil A."/>
            <person name="Alvarado L."/>
            <person name="Chapman S.B."/>
            <person name="Gainer-Dewar J."/>
            <person name="Goldberg J."/>
            <person name="Griggs A."/>
            <person name="Gujja S."/>
            <person name="Hansen M."/>
            <person name="Howarth C."/>
            <person name="Imamovic A."/>
            <person name="Ireland A."/>
            <person name="Larimer J."/>
            <person name="McCowan C."/>
            <person name="Murphy C."/>
            <person name="Pearson M."/>
            <person name="Poon T.W."/>
            <person name="Priest M."/>
            <person name="Roberts A."/>
            <person name="Saif S."/>
            <person name="Shea T."/>
            <person name="Sykes S."/>
            <person name="Wortman J."/>
            <person name="Nusbaum C."/>
            <person name="Birren B."/>
        </authorList>
    </citation>
    <scope>NUCLEOTIDE SEQUENCE [LARGE SCALE GENOMIC DNA]</scope>
    <source>
        <strain evidence="12">NJM9701</strain>
    </source>
</reference>
<dbReference type="eggNOG" id="KOG0613">
    <property type="taxonomic scope" value="Eukaryota"/>
</dbReference>
<feature type="compositionally biased region" description="Low complexity" evidence="6">
    <location>
        <begin position="4256"/>
        <end position="4268"/>
    </location>
</feature>
<feature type="domain" description="Fibronectin type-III" evidence="11">
    <location>
        <begin position="494"/>
        <end position="595"/>
    </location>
</feature>
<feature type="domain" description="Fibronectin type-III" evidence="11">
    <location>
        <begin position="4282"/>
        <end position="4371"/>
    </location>
</feature>